<dbReference type="OrthoDB" id="10254570at2759"/>
<evidence type="ECO:0000256" key="13">
    <source>
        <dbReference type="ARBA" id="ARBA00038302"/>
    </source>
</evidence>
<dbReference type="Gene3D" id="3.90.1150.10">
    <property type="entry name" value="Aspartate Aminotransferase, domain 1"/>
    <property type="match status" value="1"/>
</dbReference>
<reference evidence="18 19" key="1">
    <citation type="journal article" date="2018" name="Mol. Biol. Evol.">
        <title>Broad Genomic Sampling Reveals a Smut Pathogenic Ancestry of the Fungal Clade Ustilaginomycotina.</title>
        <authorList>
            <person name="Kijpornyongpan T."/>
            <person name="Mondo S.J."/>
            <person name="Barry K."/>
            <person name="Sandor L."/>
            <person name="Lee J."/>
            <person name="Lipzen A."/>
            <person name="Pangilinan J."/>
            <person name="LaButti K."/>
            <person name="Hainaut M."/>
            <person name="Henrissat B."/>
            <person name="Grigoriev I.V."/>
            <person name="Spatafora J.W."/>
            <person name="Aime M.C."/>
        </authorList>
    </citation>
    <scope>NUCLEOTIDE SEQUENCE [LARGE SCALE GENOMIC DNA]</scope>
    <source>
        <strain evidence="18 19">MCA 4718</strain>
    </source>
</reference>
<dbReference type="GO" id="GO:0008117">
    <property type="term" value="F:sphinganine-1-phosphate aldolase activity"/>
    <property type="evidence" value="ECO:0007669"/>
    <property type="project" value="UniProtKB-EC"/>
</dbReference>
<proteinExistence type="inferred from homology"/>
<dbReference type="Gene3D" id="3.40.640.10">
    <property type="entry name" value="Type I PLP-dependent aspartate aminotransferase-like (Major domain)"/>
    <property type="match status" value="1"/>
</dbReference>
<evidence type="ECO:0000256" key="17">
    <source>
        <dbReference type="RuleBase" id="RU000382"/>
    </source>
</evidence>
<evidence type="ECO:0000256" key="16">
    <source>
        <dbReference type="PIRSR" id="PIRSR602129-50"/>
    </source>
</evidence>
<dbReference type="GeneID" id="37012956"/>
<keyword evidence="6" id="KW-0256">Endoplasmic reticulum</keyword>
<comment type="subcellular location">
    <subcellularLocation>
        <location evidence="2">Endoplasmic reticulum membrane</location>
        <topology evidence="2">Single-pass membrane protein</topology>
    </subcellularLocation>
</comment>
<dbReference type="GO" id="GO:0005789">
    <property type="term" value="C:endoplasmic reticulum membrane"/>
    <property type="evidence" value="ECO:0007669"/>
    <property type="project" value="UniProtKB-SubCell"/>
</dbReference>
<dbReference type="PANTHER" id="PTHR42735">
    <property type="match status" value="1"/>
</dbReference>
<evidence type="ECO:0000256" key="1">
    <source>
        <dbReference type="ARBA" id="ARBA00001933"/>
    </source>
</evidence>
<evidence type="ECO:0000256" key="10">
    <source>
        <dbReference type="ARBA" id="ARBA00023098"/>
    </source>
</evidence>
<evidence type="ECO:0000256" key="5">
    <source>
        <dbReference type="ARBA" id="ARBA00022692"/>
    </source>
</evidence>
<dbReference type="EMBL" id="KZ819337">
    <property type="protein sequence ID" value="PWN18237.1"/>
    <property type="molecule type" value="Genomic_DNA"/>
</dbReference>
<sequence length="600" mass="64951">MAAQSKPAARSPSASSQSGMLQLVLSQAATLDNAKTVVFWYLVYRIVLRSWRHLRIYGVTPTLYQGYTELSRRILTLLLKIPAAKRKVDKELETATKDIEAKLIPRPTNISINERLPPYGKDKQWLREELVRLQRLSPSSSSSAPSKEGVANAIVKEEAGDEDEDGQRAWQGGKVSGAVYHGGQELSDIIADAIKMFLVSNPLHPDLFSGVRRMEAEIISMCLRMYNAPSHACGTTTSGGTESILMACKAYRDWGRKVKGITEPELIIPESAHAAFHKAGQYFGIKVHQVPVDRHSRKVIISYVARAINSNTIALVGSAPNFPDGTIDDIPSLASLAKKHKIGMHVDACLGSFLVPFLERAGLPSEPFDFRVAGVTSISCDTHKYGFACKGSSVVMYSSPDLRKHQYYIQPDWSGGVYASPTIAGSRPGALIAGTWTAMMCMGENGYTDSCREIVGAARSIEQAIRDDIPDLMILGKPLVSVIAFASSGRVNVYEIGDLASSNTNSPLASLSEQMSKKGYHLNGLATDPPAVHIACTRLTIPIINEFISDLKECVSVAGKDKKGPKGSMAQLYGLGSSSAVGPALVGEMASRFIDTLTKM</sequence>
<evidence type="ECO:0000256" key="4">
    <source>
        <dbReference type="ARBA" id="ARBA00004991"/>
    </source>
</evidence>
<evidence type="ECO:0000256" key="7">
    <source>
        <dbReference type="ARBA" id="ARBA00022898"/>
    </source>
</evidence>
<evidence type="ECO:0000256" key="2">
    <source>
        <dbReference type="ARBA" id="ARBA00004389"/>
    </source>
</evidence>
<comment type="pathway">
    <text evidence="3">Lipid metabolism; sphingolipid metabolism.</text>
</comment>
<keyword evidence="5" id="KW-0812">Transmembrane</keyword>
<dbReference type="InterPro" id="IPR050477">
    <property type="entry name" value="GrpII_AminoAcid_Decarb"/>
</dbReference>
<dbReference type="Gene3D" id="6.10.140.2150">
    <property type="match status" value="1"/>
</dbReference>
<evidence type="ECO:0000256" key="6">
    <source>
        <dbReference type="ARBA" id="ARBA00022824"/>
    </source>
</evidence>
<keyword evidence="10" id="KW-0443">Lipid metabolism</keyword>
<organism evidence="18 19">
    <name type="scientific">Pseudomicrostroma glucosiphilum</name>
    <dbReference type="NCBI Taxonomy" id="1684307"/>
    <lineage>
        <taxon>Eukaryota</taxon>
        <taxon>Fungi</taxon>
        <taxon>Dikarya</taxon>
        <taxon>Basidiomycota</taxon>
        <taxon>Ustilaginomycotina</taxon>
        <taxon>Exobasidiomycetes</taxon>
        <taxon>Microstromatales</taxon>
        <taxon>Microstromatales incertae sedis</taxon>
        <taxon>Pseudomicrostroma</taxon>
    </lineage>
</organism>
<dbReference type="GO" id="GO:0030149">
    <property type="term" value="P:sphingolipid catabolic process"/>
    <property type="evidence" value="ECO:0007669"/>
    <property type="project" value="TreeGrafter"/>
</dbReference>
<comment type="pathway">
    <text evidence="4">Sphingolipid metabolism.</text>
</comment>
<evidence type="ECO:0000313" key="18">
    <source>
        <dbReference type="EMBL" id="PWN18237.1"/>
    </source>
</evidence>
<keyword evidence="19" id="KW-1185">Reference proteome</keyword>
<keyword evidence="8" id="KW-0746">Sphingolipid metabolism</keyword>
<evidence type="ECO:0000256" key="11">
    <source>
        <dbReference type="ARBA" id="ARBA00023136"/>
    </source>
</evidence>
<dbReference type="STRING" id="1684307.A0A316TYL3"/>
<dbReference type="PANTHER" id="PTHR42735:SF6">
    <property type="entry name" value="SPHINGOSINE-1-PHOSPHATE LYASE 1"/>
    <property type="match status" value="1"/>
</dbReference>
<dbReference type="RefSeq" id="XP_025345397.1">
    <property type="nucleotide sequence ID" value="XM_025491222.1"/>
</dbReference>
<comment type="cofactor">
    <cofactor evidence="1 16 17">
        <name>pyridoxal 5'-phosphate</name>
        <dbReference type="ChEBI" id="CHEBI:597326"/>
    </cofactor>
</comment>
<evidence type="ECO:0000256" key="15">
    <source>
        <dbReference type="ARBA" id="ARBA00042568"/>
    </source>
</evidence>
<dbReference type="Pfam" id="PF00282">
    <property type="entry name" value="Pyridoxal_deC"/>
    <property type="match status" value="1"/>
</dbReference>
<name>A0A316TYL3_9BASI</name>
<dbReference type="InterPro" id="IPR002129">
    <property type="entry name" value="PyrdxlP-dep_de-COase"/>
</dbReference>
<dbReference type="InterPro" id="IPR015424">
    <property type="entry name" value="PyrdxlP-dep_Trfase"/>
</dbReference>
<evidence type="ECO:0000256" key="12">
    <source>
        <dbReference type="ARBA" id="ARBA00023239"/>
    </source>
</evidence>
<dbReference type="GO" id="GO:0030170">
    <property type="term" value="F:pyridoxal phosphate binding"/>
    <property type="evidence" value="ECO:0007669"/>
    <property type="project" value="InterPro"/>
</dbReference>
<dbReference type="SUPFAM" id="SSF53383">
    <property type="entry name" value="PLP-dependent transferases"/>
    <property type="match status" value="1"/>
</dbReference>
<keyword evidence="12 17" id="KW-0456">Lyase</keyword>
<evidence type="ECO:0000256" key="9">
    <source>
        <dbReference type="ARBA" id="ARBA00022989"/>
    </source>
</evidence>
<dbReference type="GO" id="GO:0019752">
    <property type="term" value="P:carboxylic acid metabolic process"/>
    <property type="evidence" value="ECO:0007669"/>
    <property type="project" value="InterPro"/>
</dbReference>
<dbReference type="EC" id="4.1.2.27" evidence="14"/>
<dbReference type="InterPro" id="IPR015421">
    <property type="entry name" value="PyrdxlP-dep_Trfase_major"/>
</dbReference>
<gene>
    <name evidence="18" type="ORF">BCV69DRAFT_278986</name>
</gene>
<evidence type="ECO:0000256" key="3">
    <source>
        <dbReference type="ARBA" id="ARBA00004760"/>
    </source>
</evidence>
<keyword evidence="7 16" id="KW-0663">Pyridoxal phosphate</keyword>
<dbReference type="Proteomes" id="UP000245942">
    <property type="component" value="Unassembled WGS sequence"/>
</dbReference>
<evidence type="ECO:0000313" key="19">
    <source>
        <dbReference type="Proteomes" id="UP000245942"/>
    </source>
</evidence>
<dbReference type="FunFam" id="3.40.640.10:FF:000020">
    <property type="entry name" value="sphingosine-1-phosphate lyase 1"/>
    <property type="match status" value="1"/>
</dbReference>
<evidence type="ECO:0000256" key="14">
    <source>
        <dbReference type="ARBA" id="ARBA00038965"/>
    </source>
</evidence>
<keyword evidence="11" id="KW-0472">Membrane</keyword>
<evidence type="ECO:0000256" key="8">
    <source>
        <dbReference type="ARBA" id="ARBA00022919"/>
    </source>
</evidence>
<comment type="similarity">
    <text evidence="13">Belongs to the group II decarboxylase family. Sphingosine-1-phosphate lyase subfamily.</text>
</comment>
<keyword evidence="9" id="KW-1133">Transmembrane helix</keyword>
<accession>A0A316TYL3</accession>
<dbReference type="AlphaFoldDB" id="A0A316TYL3"/>
<feature type="modified residue" description="N6-(pyridoxal phosphate)lysine" evidence="16">
    <location>
        <position position="384"/>
    </location>
</feature>
<protein>
    <recommendedName>
        <fullName evidence="14">sphinganine-1-phosphate aldolase</fullName>
        <ecNumber evidence="14">4.1.2.27</ecNumber>
    </recommendedName>
    <alternativeName>
        <fullName evidence="15">Sphingosine-1-phosphate aldolase</fullName>
    </alternativeName>
</protein>
<dbReference type="InterPro" id="IPR015422">
    <property type="entry name" value="PyrdxlP-dep_Trfase_small"/>
</dbReference>